<dbReference type="PROSITE" id="PS51257">
    <property type="entry name" value="PROKAR_LIPOPROTEIN"/>
    <property type="match status" value="1"/>
</dbReference>
<evidence type="ECO:0000313" key="1">
    <source>
        <dbReference type="EMBL" id="KAA3763849.1"/>
    </source>
</evidence>
<proteinExistence type="predicted"/>
<organism evidence="1 2">
    <name type="scientific">Bacteroides salyersiae</name>
    <dbReference type="NCBI Taxonomy" id="291644"/>
    <lineage>
        <taxon>Bacteria</taxon>
        <taxon>Pseudomonadati</taxon>
        <taxon>Bacteroidota</taxon>
        <taxon>Bacteroidia</taxon>
        <taxon>Bacteroidales</taxon>
        <taxon>Bacteroidaceae</taxon>
        <taxon>Bacteroides</taxon>
    </lineage>
</organism>
<evidence type="ECO:0000313" key="2">
    <source>
        <dbReference type="Proteomes" id="UP000422221"/>
    </source>
</evidence>
<protein>
    <recommendedName>
        <fullName evidence="3">Lipoprotein</fullName>
    </recommendedName>
</protein>
<dbReference type="RefSeq" id="WP_130058828.1">
    <property type="nucleotide sequence ID" value="NZ_JADNPJ010000009.1"/>
</dbReference>
<gene>
    <name evidence="1" type="ORF">F3F73_12580</name>
</gene>
<name>A0A7J4XHX4_9BACE</name>
<dbReference type="AlphaFoldDB" id="A0A7J4XHX4"/>
<evidence type="ECO:0008006" key="3">
    <source>
        <dbReference type="Google" id="ProtNLM"/>
    </source>
</evidence>
<comment type="caution">
    <text evidence="1">The sequence shown here is derived from an EMBL/GenBank/DDBJ whole genome shotgun (WGS) entry which is preliminary data.</text>
</comment>
<accession>A0A7J4XHX4</accession>
<sequence length="202" mass="23321">MKKQLLLISGIMLFSCANEDDNIKKHSTSVESSSPIPIVGSFKELYELSGIKFEEPIQQSSDDIIPYKLQDYTAIGYTRITESRYMITMFEPVFADAIGLVPYTTYVYNWLFVEKDINTNGARFYRGKTSPKCGMTPVMSDDYQEITDFLNRGYRILDEGNPTILRTHIFYVLSIYNGAQLNKYVPCLPEDLQWNYYLLTND</sequence>
<dbReference type="EMBL" id="VWMK01000012">
    <property type="protein sequence ID" value="KAA3763849.1"/>
    <property type="molecule type" value="Genomic_DNA"/>
</dbReference>
<reference evidence="1 2" key="1">
    <citation type="journal article" date="2019" name="Nat. Med.">
        <title>A library of human gut bacterial isolates paired with longitudinal multiomics data enables mechanistic microbiome research.</title>
        <authorList>
            <person name="Poyet M."/>
            <person name="Groussin M."/>
            <person name="Gibbons S.M."/>
            <person name="Avila-Pacheco J."/>
            <person name="Jiang X."/>
            <person name="Kearney S.M."/>
            <person name="Perrotta A.R."/>
            <person name="Berdy B."/>
            <person name="Zhao S."/>
            <person name="Lieberman T.D."/>
            <person name="Swanson P.K."/>
            <person name="Smith M."/>
            <person name="Roesemann S."/>
            <person name="Alexander J.E."/>
            <person name="Rich S.A."/>
            <person name="Livny J."/>
            <person name="Vlamakis H."/>
            <person name="Clish C."/>
            <person name="Bullock K."/>
            <person name="Deik A."/>
            <person name="Scott J."/>
            <person name="Pierce K.A."/>
            <person name="Xavier R.J."/>
            <person name="Alm E.J."/>
        </authorList>
    </citation>
    <scope>NUCLEOTIDE SEQUENCE [LARGE SCALE GENOMIC DNA]</scope>
    <source>
        <strain evidence="1 2">BIOML-A10</strain>
    </source>
</reference>
<dbReference type="Proteomes" id="UP000422221">
    <property type="component" value="Unassembled WGS sequence"/>
</dbReference>